<evidence type="ECO:0000256" key="10">
    <source>
        <dbReference type="PROSITE-ProRule" id="PRU00560"/>
    </source>
</evidence>
<evidence type="ECO:0000256" key="2">
    <source>
        <dbReference type="ARBA" id="ARBA00022741"/>
    </source>
</evidence>
<dbReference type="InterPro" id="IPR013986">
    <property type="entry name" value="DExx_box_DNA_helicase_dom_sf"/>
</dbReference>
<keyword evidence="14" id="KW-1185">Reference proteome</keyword>
<dbReference type="GO" id="GO:0004386">
    <property type="term" value="F:helicase activity"/>
    <property type="evidence" value="ECO:0007669"/>
    <property type="project" value="UniProtKB-KW"/>
</dbReference>
<organism evidence="13 14">
    <name type="scientific">Paraglaciecola aquimarina</name>
    <dbReference type="NCBI Taxonomy" id="1235557"/>
    <lineage>
        <taxon>Bacteria</taxon>
        <taxon>Pseudomonadati</taxon>
        <taxon>Pseudomonadota</taxon>
        <taxon>Gammaproteobacteria</taxon>
        <taxon>Alteromonadales</taxon>
        <taxon>Alteromonadaceae</taxon>
        <taxon>Paraglaciecola</taxon>
    </lineage>
</organism>
<proteinExistence type="inferred from homology"/>
<feature type="domain" description="UvrD-like helicase C-terminal" evidence="12">
    <location>
        <begin position="307"/>
        <end position="570"/>
    </location>
</feature>
<dbReference type="EMBL" id="JAWDIO010000002">
    <property type="protein sequence ID" value="MDU0353417.1"/>
    <property type="molecule type" value="Genomic_DNA"/>
</dbReference>
<dbReference type="EC" id="5.6.2.4" evidence="8"/>
<evidence type="ECO:0000259" key="12">
    <source>
        <dbReference type="PROSITE" id="PS51217"/>
    </source>
</evidence>
<evidence type="ECO:0000256" key="5">
    <source>
        <dbReference type="ARBA" id="ARBA00022840"/>
    </source>
</evidence>
<evidence type="ECO:0000313" key="14">
    <source>
        <dbReference type="Proteomes" id="UP001247805"/>
    </source>
</evidence>
<evidence type="ECO:0000256" key="8">
    <source>
        <dbReference type="ARBA" id="ARBA00034808"/>
    </source>
</evidence>
<accession>A0ABU3STT6</accession>
<keyword evidence="2 10" id="KW-0547">Nucleotide-binding</keyword>
<feature type="binding site" evidence="10">
    <location>
        <begin position="30"/>
        <end position="37"/>
    </location>
    <ligand>
        <name>ATP</name>
        <dbReference type="ChEBI" id="CHEBI:30616"/>
    </ligand>
</feature>
<evidence type="ECO:0000259" key="11">
    <source>
        <dbReference type="PROSITE" id="PS51198"/>
    </source>
</evidence>
<evidence type="ECO:0000256" key="4">
    <source>
        <dbReference type="ARBA" id="ARBA00022806"/>
    </source>
</evidence>
<dbReference type="Gene3D" id="3.40.50.300">
    <property type="entry name" value="P-loop containing nucleotide triphosphate hydrolases"/>
    <property type="match status" value="2"/>
</dbReference>
<dbReference type="Pfam" id="PF13361">
    <property type="entry name" value="UvrD_C"/>
    <property type="match status" value="2"/>
</dbReference>
<dbReference type="InterPro" id="IPR014016">
    <property type="entry name" value="UvrD-like_ATP-bd"/>
</dbReference>
<sequence length="688" mass="78235">MMMLNKEQQNAIEYSGSDASLNQAPLLIIAGAGTGKTNTLAHKTARLILNGESPERILLVTFARRAAGELSSRANRIVEQQRVKERATPSTAQPIKISWMGTFHSIAARLLREHANAIGLESDFTVMDRNDSADMIDVIRHELDFTSSVKRFPKKKTCLDIYSRCVNSRQPIEDVLDAHFPYCRQWHKELTLLFAAYAKAKMEQVCLDYDDLLLYCYHMAQVPEIAKQVREQFDYILVDEYQDTNVLQAGILMGFFPTGKGLTVVGDDAQSIYSFRAADVDNILNFPQQFTPPARVISLKQNYRSHQAILDLSNALLSEGDEGYKVELFSDRKSGIKPKLVSVEDDTKQAEYIVEMVLAAREQGIELKKQAVLFRSSYHSDRLELELTRRNIPFVKHGGLKFLEAAHVKDLLSILRWADNPKHKISAFRVLKLLPSVGPKIAERVINFLYTKSGSFNELRDCPIPQLASELFQALVKVLNAIHTNNIPWSEQVNSVVHIYKELLEINYDDHFVRCGDIEQMAQISQQFPTRERFLTELTLDPPQSTGDLAGPPLIDDDFLILSTVHSAKGQEWNNVFILNVADGNFPNEYAAGNKRALEEERRLLNVAITRAKNELHLMQPMKYWVPEQQRHGDRHVYGAKSRFLTEGLLKLIETCHYPRKELNQKEKESAKLAITDIKKTVLGIWDA</sequence>
<dbReference type="Gene3D" id="1.10.486.10">
    <property type="entry name" value="PCRA, domain 4"/>
    <property type="match status" value="1"/>
</dbReference>
<comment type="caution">
    <text evidence="13">The sequence shown here is derived from an EMBL/GenBank/DDBJ whole genome shotgun (WGS) entry which is preliminary data.</text>
</comment>
<dbReference type="RefSeq" id="WP_316025094.1">
    <property type="nucleotide sequence ID" value="NZ_JAWDIO010000002.1"/>
</dbReference>
<evidence type="ECO:0000256" key="9">
    <source>
        <dbReference type="ARBA" id="ARBA00048988"/>
    </source>
</evidence>
<dbReference type="SUPFAM" id="SSF52540">
    <property type="entry name" value="P-loop containing nucleoside triphosphate hydrolases"/>
    <property type="match status" value="1"/>
</dbReference>
<comment type="catalytic activity">
    <reaction evidence="9">
        <text>ATP + H2O = ADP + phosphate + H(+)</text>
        <dbReference type="Rhea" id="RHEA:13065"/>
        <dbReference type="ChEBI" id="CHEBI:15377"/>
        <dbReference type="ChEBI" id="CHEBI:15378"/>
        <dbReference type="ChEBI" id="CHEBI:30616"/>
        <dbReference type="ChEBI" id="CHEBI:43474"/>
        <dbReference type="ChEBI" id="CHEBI:456216"/>
        <dbReference type="EC" id="5.6.2.4"/>
    </reaction>
</comment>
<dbReference type="InterPro" id="IPR014017">
    <property type="entry name" value="DNA_helicase_UvrD-like_C"/>
</dbReference>
<dbReference type="Gene3D" id="1.10.10.160">
    <property type="match status" value="1"/>
</dbReference>
<comment type="similarity">
    <text evidence="1">Belongs to the helicase family. UvrD subfamily.</text>
</comment>
<keyword evidence="5 10" id="KW-0067">ATP-binding</keyword>
<dbReference type="Proteomes" id="UP001247805">
    <property type="component" value="Unassembled WGS sequence"/>
</dbReference>
<dbReference type="GO" id="GO:0016787">
    <property type="term" value="F:hydrolase activity"/>
    <property type="evidence" value="ECO:0007669"/>
    <property type="project" value="UniProtKB-KW"/>
</dbReference>
<protein>
    <recommendedName>
        <fullName evidence="8">DNA 3'-5' helicase</fullName>
        <ecNumber evidence="8">5.6.2.4</ecNumber>
    </recommendedName>
</protein>
<comment type="catalytic activity">
    <reaction evidence="7">
        <text>Couples ATP hydrolysis with the unwinding of duplex DNA by translocating in the 3'-5' direction.</text>
        <dbReference type="EC" id="5.6.2.4"/>
    </reaction>
</comment>
<keyword evidence="6" id="KW-0413">Isomerase</keyword>
<dbReference type="PROSITE" id="PS51217">
    <property type="entry name" value="UVRD_HELICASE_CTER"/>
    <property type="match status" value="1"/>
</dbReference>
<evidence type="ECO:0000256" key="6">
    <source>
        <dbReference type="ARBA" id="ARBA00023235"/>
    </source>
</evidence>
<dbReference type="InterPro" id="IPR000212">
    <property type="entry name" value="DNA_helicase_UvrD/REP"/>
</dbReference>
<evidence type="ECO:0000256" key="1">
    <source>
        <dbReference type="ARBA" id="ARBA00009922"/>
    </source>
</evidence>
<evidence type="ECO:0000313" key="13">
    <source>
        <dbReference type="EMBL" id="MDU0353417.1"/>
    </source>
</evidence>
<evidence type="ECO:0000256" key="7">
    <source>
        <dbReference type="ARBA" id="ARBA00034617"/>
    </source>
</evidence>
<dbReference type="PROSITE" id="PS51198">
    <property type="entry name" value="UVRD_HELICASE_ATP_BIND"/>
    <property type="match status" value="1"/>
</dbReference>
<dbReference type="Pfam" id="PF00580">
    <property type="entry name" value="UvrD-helicase"/>
    <property type="match status" value="1"/>
</dbReference>
<dbReference type="InterPro" id="IPR027417">
    <property type="entry name" value="P-loop_NTPase"/>
</dbReference>
<gene>
    <name evidence="13" type="ORF">RS130_05260</name>
</gene>
<name>A0ABU3STT6_9ALTE</name>
<dbReference type="CDD" id="cd17932">
    <property type="entry name" value="DEXQc_UvrD"/>
    <property type="match status" value="1"/>
</dbReference>
<dbReference type="PANTHER" id="PTHR11070:SF3">
    <property type="entry name" value="DNA 3'-5' HELICASE"/>
    <property type="match status" value="1"/>
</dbReference>
<keyword evidence="3 10" id="KW-0378">Hydrolase</keyword>
<dbReference type="PANTHER" id="PTHR11070">
    <property type="entry name" value="UVRD / RECB / PCRA DNA HELICASE FAMILY MEMBER"/>
    <property type="match status" value="1"/>
</dbReference>
<keyword evidence="4 10" id="KW-0347">Helicase</keyword>
<feature type="domain" description="UvrD-like helicase ATP-binding" evidence="11">
    <location>
        <begin position="9"/>
        <end position="306"/>
    </location>
</feature>
<reference evidence="13 14" key="1">
    <citation type="submission" date="2023-10" db="EMBL/GenBank/DDBJ databases">
        <title>Glaciecola aquimarina strain GGW-M5 nov., isolated from a coastal seawater.</title>
        <authorList>
            <person name="Bayburt H."/>
            <person name="Kim J.M."/>
            <person name="Choi B.J."/>
            <person name="Jeon C.O."/>
        </authorList>
    </citation>
    <scope>NUCLEOTIDE SEQUENCE [LARGE SCALE GENOMIC DNA]</scope>
    <source>
        <strain evidence="13 14">KCTC 32108</strain>
    </source>
</reference>
<evidence type="ECO:0000256" key="3">
    <source>
        <dbReference type="ARBA" id="ARBA00022801"/>
    </source>
</evidence>